<proteinExistence type="predicted"/>
<feature type="compositionally biased region" description="Basic and acidic residues" evidence="1">
    <location>
        <begin position="36"/>
        <end position="46"/>
    </location>
</feature>
<evidence type="ECO:0000313" key="3">
    <source>
        <dbReference type="Proteomes" id="UP000184085"/>
    </source>
</evidence>
<evidence type="ECO:0000256" key="1">
    <source>
        <dbReference type="SAM" id="MobiDB-lite"/>
    </source>
</evidence>
<protein>
    <submittedName>
        <fullName evidence="2">Uncharacterized protein</fullName>
    </submittedName>
</protein>
<dbReference type="AlphaFoldDB" id="A0A1M4MWB7"/>
<organism evidence="2 3">
    <name type="scientific">Donghicola eburneus</name>
    <dbReference type="NCBI Taxonomy" id="393278"/>
    <lineage>
        <taxon>Bacteria</taxon>
        <taxon>Pseudomonadati</taxon>
        <taxon>Pseudomonadota</taxon>
        <taxon>Alphaproteobacteria</taxon>
        <taxon>Rhodobacterales</taxon>
        <taxon>Roseobacteraceae</taxon>
        <taxon>Donghicola</taxon>
    </lineage>
</organism>
<name>A0A1M4MWB7_9RHOB</name>
<evidence type="ECO:0000313" key="2">
    <source>
        <dbReference type="EMBL" id="SCM66831.1"/>
    </source>
</evidence>
<dbReference type="Proteomes" id="UP000184085">
    <property type="component" value="Unassembled WGS sequence"/>
</dbReference>
<dbReference type="RefSeq" id="WP_177218628.1">
    <property type="nucleotide sequence ID" value="NZ_FMJB01000040.1"/>
</dbReference>
<reference evidence="3" key="1">
    <citation type="submission" date="2016-09" db="EMBL/GenBank/DDBJ databases">
        <authorList>
            <person name="Wibberg D."/>
        </authorList>
    </citation>
    <scope>NUCLEOTIDE SEQUENCE [LARGE SCALE GENOMIC DNA]</scope>
</reference>
<keyword evidence="3" id="KW-1185">Reference proteome</keyword>
<gene>
    <name evidence="2" type="ORF">KARMA_1013</name>
</gene>
<dbReference type="EMBL" id="FMJB01000040">
    <property type="protein sequence ID" value="SCM66831.1"/>
    <property type="molecule type" value="Genomic_DNA"/>
</dbReference>
<feature type="region of interest" description="Disordered" evidence="1">
    <location>
        <begin position="15"/>
        <end position="46"/>
    </location>
</feature>
<sequence length="46" mass="5189">MKTKTRFIQSVLKTASEQGATPMPWTRGKSRKASIAKREEPIRKSA</sequence>
<accession>A0A1M4MWB7</accession>